<dbReference type="NCBIfam" id="TIGR00581">
    <property type="entry name" value="moaC"/>
    <property type="match status" value="1"/>
</dbReference>
<proteinExistence type="inferred from homology"/>
<dbReference type="InParanoid" id="G0EDB1"/>
<comment type="function">
    <text evidence="3">Catalyzes the conversion of (8S)-3',8-cyclo-7,8-dihydroguanosine 5'-triphosphate to cyclic pyranopterin monophosphate (cPMP).</text>
</comment>
<protein>
    <recommendedName>
        <fullName evidence="3">Probable cyclic pyranopterin monophosphate synthase</fullName>
        <ecNumber evidence="3">4.6.1.17</ecNumber>
    </recommendedName>
    <alternativeName>
        <fullName evidence="3">Molybdenum cofactor biosynthesis protein C</fullName>
    </alternativeName>
</protein>
<feature type="binding site" evidence="3">
    <location>
        <begin position="66"/>
        <end position="68"/>
    </location>
    <ligand>
        <name>substrate</name>
    </ligand>
</feature>
<name>G0EDB1_PYRF1</name>
<sequence length="150" mass="16608">MSKVHMVDVTHKPVVYREAIAEGAIRLRPETIRAIREGRIEKGDVLTTAAIAGILAAKKTWDLIPLCHPLPLTHVDVKCEVSGEDRVVCRAKVVTSAKTGVEMEALTAVSIALLTVWDMTKKLEKDEEGQYPYTRIEYIRVVSKKKGGEA</sequence>
<feature type="binding site" evidence="3">
    <location>
        <begin position="103"/>
        <end position="104"/>
    </location>
    <ligand>
        <name>substrate</name>
    </ligand>
</feature>
<dbReference type="eggNOG" id="arCOG01530">
    <property type="taxonomic scope" value="Archaea"/>
</dbReference>
<dbReference type="PANTHER" id="PTHR22960">
    <property type="entry name" value="MOLYBDOPTERIN COFACTOR SYNTHESIS PROTEIN A"/>
    <property type="match status" value="1"/>
</dbReference>
<comment type="pathway">
    <text evidence="1 3">Cofactor biosynthesis; molybdopterin biosynthesis.</text>
</comment>
<dbReference type="KEGG" id="pfm:Pyrfu_1936"/>
<dbReference type="NCBIfam" id="NF008999">
    <property type="entry name" value="PRK12343.1"/>
    <property type="match status" value="1"/>
</dbReference>
<dbReference type="Pfam" id="PF01967">
    <property type="entry name" value="MoaC"/>
    <property type="match status" value="1"/>
</dbReference>
<evidence type="ECO:0000256" key="1">
    <source>
        <dbReference type="ARBA" id="ARBA00005046"/>
    </source>
</evidence>
<comment type="subunit">
    <text evidence="3">Homohexamer; trimer of dimers.</text>
</comment>
<dbReference type="InterPro" id="IPR002820">
    <property type="entry name" value="Mopterin_CF_biosynth-C_dom"/>
</dbReference>
<reference evidence="5 6" key="1">
    <citation type="journal article" date="2011" name="Stand. Genomic Sci.">
        <title>Complete genome sequence of the hyperthermophilic chemolithoautotroph Pyrolobus fumarii type strain (1A).</title>
        <authorList>
            <person name="Anderson I."/>
            <person name="Goker M."/>
            <person name="Nolan M."/>
            <person name="Lucas S."/>
            <person name="Hammon N."/>
            <person name="Deshpande S."/>
            <person name="Cheng J.F."/>
            <person name="Tapia R."/>
            <person name="Han C."/>
            <person name="Goodwin L."/>
            <person name="Pitluck S."/>
            <person name="Huntemann M."/>
            <person name="Liolios K."/>
            <person name="Ivanova N."/>
            <person name="Pagani I."/>
            <person name="Mavromatis K."/>
            <person name="Ovchinikova G."/>
            <person name="Pati A."/>
            <person name="Chen A."/>
            <person name="Palaniappan K."/>
            <person name="Land M."/>
            <person name="Hauser L."/>
            <person name="Brambilla E.M."/>
            <person name="Huber H."/>
            <person name="Yasawong M."/>
            <person name="Rohde M."/>
            <person name="Spring S."/>
            <person name="Abt B."/>
            <person name="Sikorski J."/>
            <person name="Wirth R."/>
            <person name="Detter J.C."/>
            <person name="Woyke T."/>
            <person name="Bristow J."/>
            <person name="Eisen J.A."/>
            <person name="Markowitz V."/>
            <person name="Hugenholtz P."/>
            <person name="Kyrpides N.C."/>
            <person name="Klenk H.P."/>
            <person name="Lapidus A."/>
        </authorList>
    </citation>
    <scope>NUCLEOTIDE SEQUENCE [LARGE SCALE GENOMIC DNA]</scope>
    <source>
        <strain evidence="6">DSM 11204 / 1A</strain>
    </source>
</reference>
<keyword evidence="3" id="KW-0456">Lyase</keyword>
<dbReference type="SUPFAM" id="SSF55040">
    <property type="entry name" value="Molybdenum cofactor biosynthesis protein C, MoaC"/>
    <property type="match status" value="1"/>
</dbReference>
<dbReference type="HAMAP" id="MF_01224_A">
    <property type="entry name" value="MoaC_A"/>
    <property type="match status" value="1"/>
</dbReference>
<accession>G0EDB1</accession>
<gene>
    <name evidence="3" type="primary">moaC</name>
    <name evidence="5" type="ordered locus">Pyrfu_1936</name>
</gene>
<dbReference type="InterPro" id="IPR050105">
    <property type="entry name" value="MoCo_biosynth_MoaA/MoaC"/>
</dbReference>
<dbReference type="NCBIfam" id="NF006870">
    <property type="entry name" value="PRK09364.1"/>
    <property type="match status" value="1"/>
</dbReference>
<dbReference type="GO" id="GO:0061799">
    <property type="term" value="F:cyclic pyranopterin monophosphate synthase activity"/>
    <property type="evidence" value="ECO:0007669"/>
    <property type="project" value="UniProtKB-UniRule"/>
</dbReference>
<dbReference type="Proteomes" id="UP000001037">
    <property type="component" value="Chromosome"/>
</dbReference>
<dbReference type="Gene3D" id="3.30.70.640">
    <property type="entry name" value="Molybdopterin cofactor biosynthesis C (MoaC) domain"/>
    <property type="match status" value="1"/>
</dbReference>
<dbReference type="EC" id="4.6.1.17" evidence="3"/>
<comment type="catalytic activity">
    <reaction evidence="3">
        <text>(8S)-3',8-cyclo-7,8-dihydroguanosine 5'-triphosphate = cyclic pyranopterin phosphate + diphosphate</text>
        <dbReference type="Rhea" id="RHEA:49580"/>
        <dbReference type="ChEBI" id="CHEBI:33019"/>
        <dbReference type="ChEBI" id="CHEBI:59648"/>
        <dbReference type="ChEBI" id="CHEBI:131766"/>
        <dbReference type="EC" id="4.6.1.17"/>
    </reaction>
</comment>
<dbReference type="InterPro" id="IPR036522">
    <property type="entry name" value="MoaC_sf"/>
</dbReference>
<dbReference type="UniPathway" id="UPA00344"/>
<dbReference type="GO" id="GO:0006777">
    <property type="term" value="P:Mo-molybdopterin cofactor biosynthetic process"/>
    <property type="evidence" value="ECO:0007669"/>
    <property type="project" value="UniProtKB-UniRule"/>
</dbReference>
<comment type="similarity">
    <text evidence="3">Belongs to the MoaC family.</text>
</comment>
<dbReference type="AlphaFoldDB" id="G0EDB1"/>
<dbReference type="CDD" id="cd01419">
    <property type="entry name" value="MoaC_A"/>
    <property type="match status" value="1"/>
</dbReference>
<feature type="domain" description="Molybdopterin cofactor biosynthesis C (MoaC)" evidence="4">
    <location>
        <begin position="6"/>
        <end position="147"/>
    </location>
</feature>
<evidence type="ECO:0000256" key="3">
    <source>
        <dbReference type="HAMAP-Rule" id="MF_01224"/>
    </source>
</evidence>
<dbReference type="STRING" id="694429.Pyrfu_1936"/>
<evidence type="ECO:0000313" key="6">
    <source>
        <dbReference type="Proteomes" id="UP000001037"/>
    </source>
</evidence>
<evidence type="ECO:0000259" key="4">
    <source>
        <dbReference type="Pfam" id="PF01967"/>
    </source>
</evidence>
<keyword evidence="2 3" id="KW-0501">Molybdenum cofactor biosynthesis</keyword>
<dbReference type="HOGENOM" id="CLU_074693_1_2_2"/>
<organism evidence="5 6">
    <name type="scientific">Pyrolobus fumarii (strain DSM 11204 / 1A)</name>
    <dbReference type="NCBI Taxonomy" id="694429"/>
    <lineage>
        <taxon>Archaea</taxon>
        <taxon>Thermoproteota</taxon>
        <taxon>Thermoprotei</taxon>
        <taxon>Desulfurococcales</taxon>
        <taxon>Pyrodictiaceae</taxon>
        <taxon>Pyrolobus</taxon>
    </lineage>
</organism>
<evidence type="ECO:0000313" key="5">
    <source>
        <dbReference type="EMBL" id="AEM39789.1"/>
    </source>
</evidence>
<dbReference type="EMBL" id="CP002838">
    <property type="protein sequence ID" value="AEM39789.1"/>
    <property type="molecule type" value="Genomic_DNA"/>
</dbReference>
<feature type="active site" evidence="3">
    <location>
        <position position="118"/>
    </location>
</feature>
<dbReference type="InterPro" id="IPR023047">
    <property type="entry name" value="Mo_CF_biosynth-C_arc"/>
</dbReference>
<dbReference type="FunCoup" id="G0EDB1">
    <property type="interactions" value="63"/>
</dbReference>
<evidence type="ECO:0000256" key="2">
    <source>
        <dbReference type="ARBA" id="ARBA00023150"/>
    </source>
</evidence>
<dbReference type="InterPro" id="IPR023045">
    <property type="entry name" value="MoaC"/>
</dbReference>
<keyword evidence="6" id="KW-1185">Reference proteome</keyword>